<evidence type="ECO:0000256" key="3">
    <source>
        <dbReference type="ARBA" id="ARBA00006027"/>
    </source>
</evidence>
<comment type="caution">
    <text evidence="14">The sequence shown here is derived from an EMBL/GenBank/DDBJ whole genome shotgun (WGS) entry which is preliminary data.</text>
</comment>
<dbReference type="CDD" id="cd15798">
    <property type="entry name" value="PMEI-like_3"/>
    <property type="match status" value="1"/>
</dbReference>
<evidence type="ECO:0000256" key="8">
    <source>
        <dbReference type="ARBA" id="ARBA00023085"/>
    </source>
</evidence>
<organism evidence="14 15">
    <name type="scientific">Rhamnella rubrinervis</name>
    <dbReference type="NCBI Taxonomy" id="2594499"/>
    <lineage>
        <taxon>Eukaryota</taxon>
        <taxon>Viridiplantae</taxon>
        <taxon>Streptophyta</taxon>
        <taxon>Embryophyta</taxon>
        <taxon>Tracheophyta</taxon>
        <taxon>Spermatophyta</taxon>
        <taxon>Magnoliopsida</taxon>
        <taxon>eudicotyledons</taxon>
        <taxon>Gunneridae</taxon>
        <taxon>Pentapetalae</taxon>
        <taxon>rosids</taxon>
        <taxon>fabids</taxon>
        <taxon>Rosales</taxon>
        <taxon>Rhamnaceae</taxon>
        <taxon>rhamnoid group</taxon>
        <taxon>Rhamneae</taxon>
        <taxon>Rhamnella</taxon>
    </lineage>
</organism>
<keyword evidence="6" id="KW-0134">Cell wall</keyword>
<keyword evidence="8 12" id="KW-0063">Aspartyl esterase</keyword>
<dbReference type="FunFam" id="1.20.140.40:FF:000010">
    <property type="entry name" value="Pectinesterase"/>
    <property type="match status" value="1"/>
</dbReference>
<evidence type="ECO:0000256" key="4">
    <source>
        <dbReference type="ARBA" id="ARBA00007786"/>
    </source>
</evidence>
<dbReference type="Pfam" id="PF01095">
    <property type="entry name" value="Pectinesterase"/>
    <property type="match status" value="1"/>
</dbReference>
<reference evidence="14" key="1">
    <citation type="submission" date="2020-03" db="EMBL/GenBank/DDBJ databases">
        <title>A high-quality chromosome-level genome assembly of a woody plant with both climbing and erect habits, Rhamnella rubrinervis.</title>
        <authorList>
            <person name="Lu Z."/>
            <person name="Yang Y."/>
            <person name="Zhu X."/>
            <person name="Sun Y."/>
        </authorList>
    </citation>
    <scope>NUCLEOTIDE SEQUENCE</scope>
    <source>
        <strain evidence="14">BYM</strain>
        <tissue evidence="14">Leaf</tissue>
    </source>
</reference>
<dbReference type="EMBL" id="VOIH02000008">
    <property type="protein sequence ID" value="KAF3439737.1"/>
    <property type="molecule type" value="Genomic_DNA"/>
</dbReference>
<dbReference type="InterPro" id="IPR012334">
    <property type="entry name" value="Pectin_lyas_fold"/>
</dbReference>
<dbReference type="GO" id="GO:0045490">
    <property type="term" value="P:pectin catabolic process"/>
    <property type="evidence" value="ECO:0007669"/>
    <property type="project" value="UniProtKB-UniRule"/>
</dbReference>
<dbReference type="Gene3D" id="1.20.140.40">
    <property type="entry name" value="Invertase/pectin methylesterase inhibitor family protein"/>
    <property type="match status" value="1"/>
</dbReference>
<dbReference type="GO" id="GO:0042545">
    <property type="term" value="P:cell wall modification"/>
    <property type="evidence" value="ECO:0007669"/>
    <property type="project" value="UniProtKB-UniRule"/>
</dbReference>
<dbReference type="InterPro" id="IPR035513">
    <property type="entry name" value="Invertase/methylesterase_inhib"/>
</dbReference>
<dbReference type="UniPathway" id="UPA00545">
    <property type="reaction ID" value="UER00823"/>
</dbReference>
<comment type="similarity">
    <text evidence="4">In the C-terminal section; belongs to the pectinesterase family.</text>
</comment>
<dbReference type="PANTHER" id="PTHR31707">
    <property type="entry name" value="PECTINESTERASE"/>
    <property type="match status" value="1"/>
</dbReference>
<dbReference type="Proteomes" id="UP000796880">
    <property type="component" value="Unassembled WGS sequence"/>
</dbReference>
<comment type="catalytic activity">
    <reaction evidence="12">
        <text>[(1-&gt;4)-alpha-D-galacturonosyl methyl ester](n) + n H2O = [(1-&gt;4)-alpha-D-galacturonosyl](n) + n methanol + n H(+)</text>
        <dbReference type="Rhea" id="RHEA:22380"/>
        <dbReference type="Rhea" id="RHEA-COMP:14570"/>
        <dbReference type="Rhea" id="RHEA-COMP:14573"/>
        <dbReference type="ChEBI" id="CHEBI:15377"/>
        <dbReference type="ChEBI" id="CHEBI:15378"/>
        <dbReference type="ChEBI" id="CHEBI:17790"/>
        <dbReference type="ChEBI" id="CHEBI:140522"/>
        <dbReference type="ChEBI" id="CHEBI:140523"/>
        <dbReference type="EC" id="3.1.1.11"/>
    </reaction>
</comment>
<keyword evidence="15" id="KW-1185">Reference proteome</keyword>
<dbReference type="PROSITE" id="PS00503">
    <property type="entry name" value="PECTINESTERASE_2"/>
    <property type="match status" value="1"/>
</dbReference>
<comment type="pathway">
    <text evidence="2 12">Glycan metabolism; pectin degradation; 2-dehydro-3-deoxy-D-gluconate from pectin: step 1/5.</text>
</comment>
<keyword evidence="7 12" id="KW-0378">Hydrolase</keyword>
<dbReference type="GO" id="GO:0030599">
    <property type="term" value="F:pectinesterase activity"/>
    <property type="evidence" value="ECO:0007669"/>
    <property type="project" value="UniProtKB-UniRule"/>
</dbReference>
<keyword evidence="10" id="KW-0325">Glycoprotein</keyword>
<dbReference type="AlphaFoldDB" id="A0A8K0GSH2"/>
<comment type="subcellular location">
    <subcellularLocation>
        <location evidence="1">Secreted</location>
        <location evidence="1">Cell wall</location>
    </subcellularLocation>
</comment>
<name>A0A8K0GSH2_9ROSA</name>
<proteinExistence type="inferred from homology"/>
<evidence type="ECO:0000256" key="2">
    <source>
        <dbReference type="ARBA" id="ARBA00005184"/>
    </source>
</evidence>
<evidence type="ECO:0000256" key="7">
    <source>
        <dbReference type="ARBA" id="ARBA00022801"/>
    </source>
</evidence>
<protein>
    <recommendedName>
        <fullName evidence="5 12">Pectinesterase</fullName>
        <ecNumber evidence="5 12">3.1.1.11</ecNumber>
    </recommendedName>
</protein>
<feature type="domain" description="Pectinesterase inhibitor" evidence="13">
    <location>
        <begin position="51"/>
        <end position="211"/>
    </location>
</feature>
<dbReference type="SUPFAM" id="SSF51126">
    <property type="entry name" value="Pectin lyase-like"/>
    <property type="match status" value="1"/>
</dbReference>
<feature type="active site" evidence="11">
    <location>
        <position position="409"/>
    </location>
</feature>
<comment type="similarity">
    <text evidence="3">In the N-terminal section; belongs to the PMEI family.</text>
</comment>
<keyword evidence="6" id="KW-0964">Secreted</keyword>
<evidence type="ECO:0000313" key="15">
    <source>
        <dbReference type="Proteomes" id="UP000796880"/>
    </source>
</evidence>
<dbReference type="SUPFAM" id="SSF101148">
    <property type="entry name" value="Plant invertase/pectin methylesterase inhibitor"/>
    <property type="match status" value="1"/>
</dbReference>
<dbReference type="SMART" id="SM00856">
    <property type="entry name" value="PMEI"/>
    <property type="match status" value="1"/>
</dbReference>
<evidence type="ECO:0000256" key="9">
    <source>
        <dbReference type="ARBA" id="ARBA00023157"/>
    </source>
</evidence>
<gene>
    <name evidence="14" type="ORF">FNV43_RR18015</name>
</gene>
<dbReference type="FunFam" id="2.160.20.10:FF:000001">
    <property type="entry name" value="Pectinesterase"/>
    <property type="match status" value="1"/>
</dbReference>
<dbReference type="InterPro" id="IPR033131">
    <property type="entry name" value="Pectinesterase_Asp_AS"/>
</dbReference>
<evidence type="ECO:0000313" key="14">
    <source>
        <dbReference type="EMBL" id="KAF3439737.1"/>
    </source>
</evidence>
<evidence type="ECO:0000256" key="12">
    <source>
        <dbReference type="RuleBase" id="RU000589"/>
    </source>
</evidence>
<dbReference type="Gene3D" id="2.160.20.10">
    <property type="entry name" value="Single-stranded right-handed beta-helix, Pectin lyase-like"/>
    <property type="match status" value="1"/>
</dbReference>
<evidence type="ECO:0000256" key="11">
    <source>
        <dbReference type="PROSITE-ProRule" id="PRU10040"/>
    </source>
</evidence>
<evidence type="ECO:0000256" key="6">
    <source>
        <dbReference type="ARBA" id="ARBA00022512"/>
    </source>
</evidence>
<dbReference type="Pfam" id="PF04043">
    <property type="entry name" value="PMEI"/>
    <property type="match status" value="1"/>
</dbReference>
<evidence type="ECO:0000256" key="10">
    <source>
        <dbReference type="ARBA" id="ARBA00023180"/>
    </source>
</evidence>
<evidence type="ECO:0000256" key="1">
    <source>
        <dbReference type="ARBA" id="ARBA00004191"/>
    </source>
</evidence>
<dbReference type="EC" id="3.1.1.11" evidence="5 12"/>
<dbReference type="NCBIfam" id="TIGR01614">
    <property type="entry name" value="PME_inhib"/>
    <property type="match status" value="1"/>
</dbReference>
<dbReference type="InterPro" id="IPR011050">
    <property type="entry name" value="Pectin_lyase_fold/virulence"/>
</dbReference>
<sequence length="573" mass="64370">MTRKCGRMSNKAIVFLSITALLFASFFVNKSFFLKRDRVLVIGYPDNSLSQSSPTIKKACTTTLYPSLCFTVLASVPSDNFTAFHHFLEKMINQTLKYVVSTHQNITGLSTRQVLNLQETNALKDCLEMLEQTLYELREAIEDLHAYPASTGHFHGSNGNLKTLLSAAMTNQNTCIDGFSELESEYQKGLKGHLQHLLTPANNLMSNCLAVINYMETTTNQQEIYNDGENLMAKIPKNGFPMWIKHSDRNLMQKKRKKLSNIVVASDGSGDYETIGEALKMAPNKSKKRFVIKIKTGIYKETLEINREKTNIMLVGEGMNSTIITGSKSFADGFSTFTSATLTVTGDKFLARDLTILNTAGGKKFQAVAARVTSNAAFYRCSFVSYQDTLYAHSLRQFYRECTIQGTIDFIFGNAAAIFQNCLIIVRKPNAGQKNMITAQGRTDPNQDTGISLQNCTIEAAPDFNASDREYFSTFLGRPWRNYSRTMVMKSYLGDLIHPEGWCKWDDYSTVDTVEYTEYKNYGPGSDTKHRVTWGGYRKSCSERVAKRFTVGFFLHGAGDWLESTGFPLFYGS</sequence>
<dbReference type="OrthoDB" id="2019149at2759"/>
<evidence type="ECO:0000256" key="5">
    <source>
        <dbReference type="ARBA" id="ARBA00013229"/>
    </source>
</evidence>
<dbReference type="GO" id="GO:0004857">
    <property type="term" value="F:enzyme inhibitor activity"/>
    <property type="evidence" value="ECO:0007669"/>
    <property type="project" value="InterPro"/>
</dbReference>
<dbReference type="InterPro" id="IPR006501">
    <property type="entry name" value="Pectinesterase_inhib_dom"/>
</dbReference>
<keyword evidence="9" id="KW-1015">Disulfide bond</keyword>
<evidence type="ECO:0000259" key="13">
    <source>
        <dbReference type="SMART" id="SM00856"/>
    </source>
</evidence>
<accession>A0A8K0GSH2</accession>
<dbReference type="InterPro" id="IPR000070">
    <property type="entry name" value="Pectinesterase_cat"/>
</dbReference>